<name>A0A0D1LH03_9MYCO</name>
<dbReference type="EMBL" id="JXST01000006">
    <property type="protein sequence ID" value="KIU17762.1"/>
    <property type="molecule type" value="Genomic_DNA"/>
</dbReference>
<reference evidence="1 2" key="1">
    <citation type="submission" date="2015-01" db="EMBL/GenBank/DDBJ databases">
        <title>Genome sequence of Mycobacterium llatzerense and Mycobacterium immunogenum recovered from brain abscess.</title>
        <authorList>
            <person name="Greninger A.L."/>
            <person name="Langelier C."/>
            <person name="Cunningham G."/>
            <person name="Chiu C.Y."/>
            <person name="Miller S."/>
        </authorList>
    </citation>
    <scope>NUCLEOTIDE SEQUENCE [LARGE SCALE GENOMIC DNA]</scope>
    <source>
        <strain evidence="1 2">CLUC14</strain>
    </source>
</reference>
<dbReference type="AlphaFoldDB" id="A0A0D1LH03"/>
<keyword evidence="2" id="KW-1185">Reference proteome</keyword>
<evidence type="ECO:0000313" key="1">
    <source>
        <dbReference type="EMBL" id="KIU17762.1"/>
    </source>
</evidence>
<gene>
    <name evidence="1" type="ORF">TL10_05640</name>
</gene>
<proteinExistence type="predicted"/>
<dbReference type="STRING" id="280871.TL10_05640"/>
<protein>
    <submittedName>
        <fullName evidence="1">Uncharacterized protein</fullName>
    </submittedName>
</protein>
<dbReference type="Proteomes" id="UP000032221">
    <property type="component" value="Unassembled WGS sequence"/>
</dbReference>
<accession>A0A0D1LH03</accession>
<organism evidence="1 2">
    <name type="scientific">Mycolicibacterium llatzerense</name>
    <dbReference type="NCBI Taxonomy" id="280871"/>
    <lineage>
        <taxon>Bacteria</taxon>
        <taxon>Bacillati</taxon>
        <taxon>Actinomycetota</taxon>
        <taxon>Actinomycetes</taxon>
        <taxon>Mycobacteriales</taxon>
        <taxon>Mycobacteriaceae</taxon>
        <taxon>Mycolicibacterium</taxon>
    </lineage>
</organism>
<dbReference type="PATRIC" id="fig|280871.6.peg.1160"/>
<evidence type="ECO:0000313" key="2">
    <source>
        <dbReference type="Proteomes" id="UP000032221"/>
    </source>
</evidence>
<comment type="caution">
    <text evidence="1">The sequence shown here is derived from an EMBL/GenBank/DDBJ whole genome shotgun (WGS) entry which is preliminary data.</text>
</comment>
<sequence>MMLVGMASQPSAWADPPTFPDMSRYTPVNSVDYEVDASTPGIHARQVVFLTPDGITCDFMMPPAAICTGNNFPSVPPATTGLNSIGTDYGLAPIGSGIPQTNNLRTLPPFHTLTVNGVTCGVDDKRTTACKDSQGHGFVLSPNGSGWLPQV</sequence>